<keyword evidence="2" id="KW-1185">Reference proteome</keyword>
<dbReference type="KEGG" id="vg:13993970"/>
<name>K4F9K6_9CAUD</name>
<accession>K4F9K6</accession>
<evidence type="ECO:0000313" key="1">
    <source>
        <dbReference type="EMBL" id="AFC21680.1"/>
    </source>
</evidence>
<dbReference type="RefSeq" id="YP_006987335.1">
    <property type="nucleotide sequence ID" value="NC_019401.1"/>
</dbReference>
<organism evidence="1 2">
    <name type="scientific">Cronobacter phage vB_CsaM_GAP32</name>
    <dbReference type="NCBI Taxonomy" id="1141136"/>
    <lineage>
        <taxon>Viruses</taxon>
        <taxon>Duplodnaviria</taxon>
        <taxon>Heunggongvirae</taxon>
        <taxon>Uroviricota</taxon>
        <taxon>Caudoviricetes</taxon>
        <taxon>Mimasvirus</taxon>
        <taxon>Mimasvirus GAP32</taxon>
    </lineage>
</organism>
<dbReference type="EMBL" id="JN882285">
    <property type="protein sequence ID" value="AFC21680.1"/>
    <property type="molecule type" value="Genomic_DNA"/>
</dbReference>
<gene>
    <name evidence="1" type="ORF">GAP32_230</name>
</gene>
<evidence type="ECO:0000313" key="2">
    <source>
        <dbReference type="Proteomes" id="UP000000457"/>
    </source>
</evidence>
<protein>
    <submittedName>
        <fullName evidence="1">Uncharacterized protein</fullName>
    </submittedName>
</protein>
<dbReference type="GeneID" id="13993970"/>
<proteinExistence type="predicted"/>
<reference evidence="1 2" key="1">
    <citation type="journal article" date="2014" name="Virology">
        <title>Supersize me: Cronobacter sakazakii phage GAP32.</title>
        <authorList>
            <person name="Abbasifar R."/>
            <person name="Griffiths M.W."/>
            <person name="Sabour P.M."/>
            <person name="Ackermann H.-W."/>
            <person name="Vandersteegen K."/>
            <person name="Lavigne R."/>
            <person name="Noben J.-P."/>
            <person name="Villa A.A."/>
            <person name="Abbasifar A."/>
            <person name="Nash J.H.E."/>
            <person name="Kropinski A.M."/>
        </authorList>
    </citation>
    <scope>NUCLEOTIDE SEQUENCE [LARGE SCALE GENOMIC DNA]</scope>
    <source>
        <strain evidence="1">GAP-32</strain>
    </source>
</reference>
<dbReference type="Proteomes" id="UP000000457">
    <property type="component" value="Segment"/>
</dbReference>
<sequence length="3341" mass="381190">MANEFKFQASKISEAVNQKLFIKRLPEWMQGLEQIQMFCDDIIQQWFNPADEEIVDGYIGDRGSPAASGKIFLNELDLQRQDYQFSTAYVSRNADTSVRSIQFYPDLVGYLEHYGALTDNQARLLSGKFYSWTPPINPNKLQNYSSYLWDTENEYGIEPDYVVMERGALNGNTWSLQNFWYTVGQTLPDGTVVTEQMAQSGRFARASVPIIEFNKNIELLNYGTRFRGVVDYLSDSVKPEDIVQKDVSKNVRIDGFVLQAGDRILFTSIGNPGENNRIYKVYIKQMADGTRVYGLVLDEDEETTERPTGEPLTGDVVLVRKGNVYGNTAMYWNSREWTKAQAKPAVNTFPMFQLYDKNGIKLDNSTVYPSSTFKGSNLFGLKINYNYGLDKIYRQHVELNQYNYYIFENFLQTQRFEYSKAGAITEIPGLYFYNVIDADANGDLVQNLKSDWVRSEEESKQYVRQVPEVTKTSMYKVFNSVSEMNVFKNPVENMYAYVVENDSTYKYYKPSNSTFMKWNLTSATAVQSDRFEHTYELAQKINPTDTNESLEVFFNGTKTFDFNTVLNADGNIESVVFDDSVSINENSVIEIVTYSATKVPDLSLGSYQIPINLQNNPYNEFVDYIDQGEYTPHFLDIIGKNITKGSVNDLNDYEERLEAGLVDNSVGTKIIQNETSLLPLMLHSANENLDLFSAIIFTQYEYFRFKNKFNTQMMNLYNSDPNLFLSENASNLVDIIFSKINVGKDNSFPFALDNVGSNTTTGKTFIPPTPQFLGILKAYKPEKSTYLHLGRDIGCYNIDHMGIASKAYRVINGVDLMDDVIYELENRIFASIDNSFKTVDFQPAMDEDFLKPTPYFNSTEYSMDEYNQLELRGYVNFIATNGIDNSTHDYDNNNWMTWNYTGTTYVVDGQPTNIPARGSWRAIYTDMFGTYRPATHPWEMFGFTQRPDWFNQEYEPTKVRLGHGTTEYVYVYTAYVIDENGDQVPSGLWDTTSGKGDASTGTILHGNRAGQYDRYKRFGTQPFEIIGTGVFTTDGEEICELKLIAPEVLGLVSGSLSHISEPWAYGDMGDMEFTYMNTVMYAYDKAMALLRAKPGQFANYFYDTKGSVVQNIASDGQQFLYGESNKRLNFNSNTIVHNENNQRILGYQTWVSDYLVYQNKDVTANYGDILRSSYVNVGHRIGGYTKQDQLTFSSDSFGLVSQENQHIGLVKSSSFRDEVLSAVKIQWTGSGFAISGYDLVGAKLTYKVPNKTGRRVSVQVDRRAVVHYNEYLNKYESYEYGTLLKTYQEVYTFLCGYGEYLKDSGWIFEDVSEDGITQDWSVIGKDFITWSATSPAVGEYISVSPSTKNAKFGTTFGSVQSVTQFNGGVWSLLDDANTGIRPYEIDTSRIGNVFSVRLNDESDKRMALIRVSVVAYEHAVIFDDKTIFGNNIYIPKYGVIHEMLKMYGYVTGSWNGRLEAPGFIILESGTMPDFEKLVDDFRHYYDNENPVDNVTLRNLARHLIGFQTRDYISQMITSDTSQIDFYKGFIRDKGTNQVFERVLRVSKSYNTDNYKALQEWAFKIGEYGNIYGKKHLQFQLINNEFVQEPQLFTFDQNASSDSSENNIVYFGTQGIDSRWITRPKGTFAFPMRSGKSERIHLPDIGPVTLDEVSYSTRDFTTAYADRLSYISKTGKNPTSVWVFRDMDNNWNIYELVNTGITLESITPIGDEDNYPGQHCSLQLSAEHGMDDGDYFFFVDESEYMPDLLKPETQYFTTGSNPTSFVIPLDIRNSITFSDNKPVLYRYVNRFSTAEQKNAYIDKKYSYAAPESTLFVRPTTYNKETNVTELYMNIYDPINGVIPGSIMTDITFISPVDPAKYNSEDETTQAWGSEKVGLVWWNTTNAFFMDYTRPIYDANGNVDEEATNNYKRYNWGKLLPNSEINVLEWVASPVLPYEWSKYCERQSKLNKDNSAWVPSGEAIEDYYSEFQEYDYSTNSYKTVYYFWVKNAIYVPKAKNRNKPCNELSRTIADPTLLNAPWFAPISTNSFIISGLQQEITDDKSILSITYQNDATEVIKHDQYQLCKEGLDYNFNPVIWDSMWNSLISQETLPDGKTSNLMYPINDNGILPGETWFQDPIEARRTFVDSANAIYKTVNVTTNTVVMNDVFNVKSEEENPNLVSFKVLNFNNELVINPSTDSFVENDAVLVSTNGTLPSPLNSTTVYFVHFDENNYIRLMNSPNTGGAAVYITLENRGEGQHKMIKQADYIESLGTSLDMTQYWSLADWYDIGYNENTPYTDEISIDIANQKNYQEGDVIRITDADGVWTLYVKSLSRNVVIWQAVARQNSTVALNNQLFNGYKQYNDDGTLTNVEINVRKALSLLKKSFNTTQSRLVFDMVKYVHTEQTVVDWVFKTSYIYIVGLEQSLQQNNSTDNLINQIVEYFEEVKPYRTKIRSQIEQKTSDTDEMFGLSNDLDPNGYIFTNGAWVKTQDDIWDKEYAQYNSTTGKWEIVGSLPSNFVYPSRRFQESYEMFVYDNFQCTPDSDLGNRLDLEAINNSFMNNKDDILLSGNHYKLQRYAFTYPQIDYTTFDANVLIGISSMYPDMDTDVTLAESIKSKLETLKNDVAASEKFNSDLESVYKSVISTDQSVQVAKQYTQYNTLANRRRLYTNLNDNTISQEMNCPFKGRVLTDNLNTRLPFGYSGSNSENYGYIMYSRDLYEKYVALVKESHPSYTEEQINDYLVYEYGLYPWKVDMDSVDENTGALNGKNYLDTLYVLTAMRNTYNPDAVDQFEIARQILEQPTIDMYCMVMIPRKLVYVYNVNTEKYMQVPMDVSLDSFMQDQIIVNNNVVTLAEISLNDLELDINNPLYDNIRDVLSTVSGKQYLDDANAFDNSGLESQTKDVVYYASDVVNSTQDPVFVDISDINPLGLDAAQLRFTVNGYGYDTSGNTKLKSQGNFQIEGYVLQNPYNLKEAIVSIPRYAQAIEYMQRDLIAKNEIRYSYRVKDVINTSGTVRLVQENDFKVGEKVMVFVPEGTDYDVLMADNTTNTVLPVANIKSGNRPRIFTVSSVSGDTIRLGGLTFTSTYDSTSTDLKVPSTATSINIVRITSFADPEFVSGSNVLYSTERSYRISILDYDMFYDRMIKSSKYSDVYTSNDYDDWYTSNEIVEVDGVEVDHGYYLPIYGKGVLSELVRTKMEDSLQIFVYEYPVASINPVKNGLSWTYTGTMVDNVYISDKNASMVLTIRDTAQNMGYVVKPKHVESTSITDGVLTSSNATDNSLVAVNDEIVLLRNNHHMLRGMYGTGENNFETGTTYTNVGVILGNEGEFEVYNNFYPAIPLATFSTGYTVTGSQIGQLL</sequence>